<dbReference type="PANTHER" id="PTHR33678">
    <property type="entry name" value="BLL1576 PROTEIN"/>
    <property type="match status" value="1"/>
</dbReference>
<dbReference type="AlphaFoldDB" id="A0A8J6NJP2"/>
<dbReference type="EMBL" id="JACNJN010000049">
    <property type="protein sequence ID" value="MBC8334126.1"/>
    <property type="molecule type" value="Genomic_DNA"/>
</dbReference>
<dbReference type="NCBIfam" id="NF033517">
    <property type="entry name" value="transpos_IS66"/>
    <property type="match status" value="1"/>
</dbReference>
<evidence type="ECO:0000259" key="3">
    <source>
        <dbReference type="Pfam" id="PF20042"/>
    </source>
</evidence>
<feature type="region of interest" description="Disordered" evidence="1">
    <location>
        <begin position="59"/>
        <end position="105"/>
    </location>
</feature>
<sequence length="504" mass="57329">METLKLPRQEEIHAAYLKGEAAIVALIINQATSWVEVIQKQQETIEKLQERVQALEDQLAKNSQNSGKPPSSDGLKKPRTRSLRKPSGKKSGGQSGHKGYTLKMRENPDRVEVHRVWQCQYCQHELESVAVQGHERRQVLDLPIVQVEITEHQAEIKPCPACGQENKAEFPAMVTQPIQYGPGIKAQMVYFNQYHFVSIERVAEIMVDLYGQEVSEGTIISSSLKLAQQVSLVNEKIKAHLTAHEYVTHHDETGLRTAGKLQWLHSSSTERLTHYAIHPKRGSKALDAIGIMPNRKGTAVHDDYSSYFKYENVKHGLCNAHHLRSLAFIEERYEEDWAPEMAKLLLEIKKEVDVAKDRKQTKLAEQKKAGFEEHYLRIIEKGLQANAPPPENDQPKVKKRGRKKQTPTKNLLDRLKKHQTGVLAFMHDFKVPFDNNLAERDIRMTKVKQKVSGCFRTDMGAQSFCKIRGYLSTARKNDQPILEALRLAFLGNPFLPAFISVQAD</sequence>
<proteinExistence type="predicted"/>
<evidence type="ECO:0000313" key="5">
    <source>
        <dbReference type="Proteomes" id="UP000614469"/>
    </source>
</evidence>
<reference evidence="4 5" key="1">
    <citation type="submission" date="2020-08" db="EMBL/GenBank/DDBJ databases">
        <title>Bridging the membrane lipid divide: bacteria of the FCB group superphylum have the potential to synthesize archaeal ether lipids.</title>
        <authorList>
            <person name="Villanueva L."/>
            <person name="Von Meijenfeldt F.A.B."/>
            <person name="Westbye A.B."/>
            <person name="Yadav S."/>
            <person name="Hopmans E.C."/>
            <person name="Dutilh B.E."/>
            <person name="Sinninghe Damste J.S."/>
        </authorList>
    </citation>
    <scope>NUCLEOTIDE SEQUENCE [LARGE SCALE GENOMIC DNA]</scope>
    <source>
        <strain evidence="4">NIOZ-UU36</strain>
    </source>
</reference>
<feature type="compositionally biased region" description="Basic residues" evidence="1">
    <location>
        <begin position="77"/>
        <end position="88"/>
    </location>
</feature>
<name>A0A8J6NJP2_9CHLR</name>
<evidence type="ECO:0000259" key="2">
    <source>
        <dbReference type="Pfam" id="PF03050"/>
    </source>
</evidence>
<feature type="compositionally biased region" description="Polar residues" evidence="1">
    <location>
        <begin position="60"/>
        <end position="69"/>
    </location>
</feature>
<protein>
    <submittedName>
        <fullName evidence="4">IS66 family transposase</fullName>
    </submittedName>
</protein>
<accession>A0A8J6NJP2</accession>
<comment type="caution">
    <text evidence="4">The sequence shown here is derived from an EMBL/GenBank/DDBJ whole genome shotgun (WGS) entry which is preliminary data.</text>
</comment>
<organism evidence="4 5">
    <name type="scientific">Candidatus Desulfolinea nitratireducens</name>
    <dbReference type="NCBI Taxonomy" id="2841698"/>
    <lineage>
        <taxon>Bacteria</taxon>
        <taxon>Bacillati</taxon>
        <taxon>Chloroflexota</taxon>
        <taxon>Anaerolineae</taxon>
        <taxon>Anaerolineales</taxon>
        <taxon>Anaerolineales incertae sedis</taxon>
        <taxon>Candidatus Desulfolinea</taxon>
    </lineage>
</organism>
<dbReference type="Proteomes" id="UP000614469">
    <property type="component" value="Unassembled WGS sequence"/>
</dbReference>
<dbReference type="Pfam" id="PF03050">
    <property type="entry name" value="DDE_Tnp_IS66"/>
    <property type="match status" value="1"/>
</dbReference>
<evidence type="ECO:0000313" key="4">
    <source>
        <dbReference type="EMBL" id="MBC8334126.1"/>
    </source>
</evidence>
<dbReference type="Pfam" id="PF20042">
    <property type="entry name" value="DUF6444"/>
    <property type="match status" value="1"/>
</dbReference>
<dbReference type="PANTHER" id="PTHR33678:SF1">
    <property type="entry name" value="BLL1576 PROTEIN"/>
    <property type="match status" value="1"/>
</dbReference>
<feature type="domain" description="Transposase IS66 central" evidence="2">
    <location>
        <begin position="179"/>
        <end position="462"/>
    </location>
</feature>
<dbReference type="InterPro" id="IPR052344">
    <property type="entry name" value="Transposase-related"/>
</dbReference>
<evidence type="ECO:0000256" key="1">
    <source>
        <dbReference type="SAM" id="MobiDB-lite"/>
    </source>
</evidence>
<feature type="region of interest" description="Disordered" evidence="1">
    <location>
        <begin position="382"/>
        <end position="411"/>
    </location>
</feature>
<dbReference type="InterPro" id="IPR004291">
    <property type="entry name" value="Transposase_IS66_central"/>
</dbReference>
<feature type="compositionally biased region" description="Basic residues" evidence="1">
    <location>
        <begin position="397"/>
        <end position="406"/>
    </location>
</feature>
<feature type="domain" description="DUF6444" evidence="3">
    <location>
        <begin position="41"/>
        <end position="100"/>
    </location>
</feature>
<gene>
    <name evidence="4" type="ORF">H8E29_02575</name>
</gene>
<dbReference type="InterPro" id="IPR045618">
    <property type="entry name" value="DUF6444"/>
</dbReference>